<dbReference type="AlphaFoldDB" id="T4VGH9"/>
<evidence type="ECO:0000313" key="1">
    <source>
        <dbReference type="EMBL" id="EQK39782.1"/>
    </source>
</evidence>
<gene>
    <name evidence="1" type="ORF">C672_3614</name>
</gene>
<proteinExistence type="predicted"/>
<evidence type="ECO:0000313" key="2">
    <source>
        <dbReference type="Proteomes" id="UP000015688"/>
    </source>
</evidence>
<accession>T4VGH9</accession>
<dbReference type="EMBL" id="AVNC01000023">
    <property type="protein sequence ID" value="EQK39782.1"/>
    <property type="molecule type" value="Genomic_DNA"/>
</dbReference>
<organism evidence="1 2">
    <name type="scientific">Paraclostridium bifermentans ATCC 638 = DSM 14991</name>
    <dbReference type="NCBI Taxonomy" id="1233171"/>
    <lineage>
        <taxon>Bacteria</taxon>
        <taxon>Bacillati</taxon>
        <taxon>Bacillota</taxon>
        <taxon>Clostridia</taxon>
        <taxon>Peptostreptococcales</taxon>
        <taxon>Peptostreptococcaceae</taxon>
        <taxon>Paraclostridium</taxon>
    </lineage>
</organism>
<dbReference type="PATRIC" id="fig|1233171.3.peg.3481"/>
<sequence>MIVKRDISDFEKADRRDTFHYPNYCALLACILNENLSGDQAISRVLGAKENDTRAGRKVKRG</sequence>
<protein>
    <submittedName>
        <fullName evidence="1">Uncharacterized protein</fullName>
    </submittedName>
</protein>
<dbReference type="Proteomes" id="UP000015688">
    <property type="component" value="Unassembled WGS sequence"/>
</dbReference>
<name>T4VGH9_PARBF</name>
<dbReference type="PROSITE" id="PS51257">
    <property type="entry name" value="PROKAR_LIPOPROTEIN"/>
    <property type="match status" value="1"/>
</dbReference>
<dbReference type="RefSeq" id="WP_021434537.1">
    <property type="nucleotide sequence ID" value="NZ_AVNC01000023.1"/>
</dbReference>
<reference evidence="1 2" key="1">
    <citation type="submission" date="2013-06" db="EMBL/GenBank/DDBJ databases">
        <authorList>
            <person name="Walk S."/>
            <person name="Aronoff D."/>
            <person name="Young V.Y."/>
            <person name="Marsh J."/>
            <person name="Harrison L."/>
            <person name="Daugherty S.C."/>
            <person name="Shefchek K.A."/>
            <person name="Hine E.E."/>
            <person name="Tallon L.J."/>
            <person name="Sadzewicz L.K."/>
            <person name="Rasko D.A."/>
        </authorList>
    </citation>
    <scope>NUCLEOTIDE SEQUENCE [LARGE SCALE GENOMIC DNA]</scope>
    <source>
        <strain evidence="1 2">ATCC 638</strain>
    </source>
</reference>
<comment type="caution">
    <text evidence="1">The sequence shown here is derived from an EMBL/GenBank/DDBJ whole genome shotgun (WGS) entry which is preliminary data.</text>
</comment>